<gene>
    <name evidence="1" type="ORF">WISP_06659</name>
</gene>
<dbReference type="EMBL" id="WHWB01031952">
    <property type="protein sequence ID" value="KAJ7427472.1"/>
    <property type="molecule type" value="Genomic_DNA"/>
</dbReference>
<reference evidence="1" key="1">
    <citation type="submission" date="2019-10" db="EMBL/GenBank/DDBJ databases">
        <authorList>
            <person name="Soares A.E.R."/>
            <person name="Aleixo A."/>
            <person name="Schneider P."/>
            <person name="Miyaki C.Y."/>
            <person name="Schneider M.P."/>
            <person name="Mello C."/>
            <person name="Vasconcelos A.T.R."/>
        </authorList>
    </citation>
    <scope>NUCLEOTIDE SEQUENCE</scope>
    <source>
        <tissue evidence="1">Muscle</tissue>
    </source>
</reference>
<organism evidence="1 2">
    <name type="scientific">Willisornis vidua</name>
    <name type="common">Xingu scale-backed antbird</name>
    <dbReference type="NCBI Taxonomy" id="1566151"/>
    <lineage>
        <taxon>Eukaryota</taxon>
        <taxon>Metazoa</taxon>
        <taxon>Chordata</taxon>
        <taxon>Craniata</taxon>
        <taxon>Vertebrata</taxon>
        <taxon>Euteleostomi</taxon>
        <taxon>Archelosauria</taxon>
        <taxon>Archosauria</taxon>
        <taxon>Dinosauria</taxon>
        <taxon>Saurischia</taxon>
        <taxon>Theropoda</taxon>
        <taxon>Coelurosauria</taxon>
        <taxon>Aves</taxon>
        <taxon>Neognathae</taxon>
        <taxon>Neoaves</taxon>
        <taxon>Telluraves</taxon>
        <taxon>Australaves</taxon>
        <taxon>Passeriformes</taxon>
        <taxon>Thamnophilidae</taxon>
        <taxon>Willisornis</taxon>
    </lineage>
</organism>
<protein>
    <submittedName>
        <fullName evidence="1">Uncharacterized protein</fullName>
    </submittedName>
</protein>
<proteinExistence type="predicted"/>
<comment type="caution">
    <text evidence="1">The sequence shown here is derived from an EMBL/GenBank/DDBJ whole genome shotgun (WGS) entry which is preliminary data.</text>
</comment>
<evidence type="ECO:0000313" key="1">
    <source>
        <dbReference type="EMBL" id="KAJ7427472.1"/>
    </source>
</evidence>
<keyword evidence="2" id="KW-1185">Reference proteome</keyword>
<accession>A0ABQ9DX91</accession>
<sequence>MNKGLSFEDKPFDQTPAEVSPYLKVSPYLGAKDSFNPLPAILDVTNLMKGLKDNRQFTKLLPEQQAIFQNIFQLQTLEKWDLSIGTLHCSSYGKSYRINQTRISPNIQLHPRKTSTSHFSSCKKLLDDVHQLLYKGSFEEFGNF</sequence>
<name>A0ABQ9DX91_9PASS</name>
<dbReference type="Proteomes" id="UP001145742">
    <property type="component" value="Unassembled WGS sequence"/>
</dbReference>
<evidence type="ECO:0000313" key="2">
    <source>
        <dbReference type="Proteomes" id="UP001145742"/>
    </source>
</evidence>